<dbReference type="InterPro" id="IPR008334">
    <property type="entry name" value="5'-Nucleotdase_C"/>
</dbReference>
<protein>
    <submittedName>
        <fullName evidence="9">Bifunctional metallophosphatase/5'-nucleotidase</fullName>
    </submittedName>
</protein>
<dbReference type="InterPro" id="IPR006179">
    <property type="entry name" value="5_nucleotidase/apyrase"/>
</dbReference>
<dbReference type="InterPro" id="IPR004843">
    <property type="entry name" value="Calcineurin-like_PHP"/>
</dbReference>
<comment type="subcellular location">
    <subcellularLocation>
        <location evidence="1">Secreted</location>
        <location evidence="1">Cell wall</location>
        <topology evidence="1">Peptidoglycan-anchor</topology>
    </subcellularLocation>
</comment>
<dbReference type="EMBL" id="PGVA01000043">
    <property type="protein sequence ID" value="PLR80872.1"/>
    <property type="molecule type" value="Genomic_DNA"/>
</dbReference>
<evidence type="ECO:0000256" key="2">
    <source>
        <dbReference type="ARBA" id="ARBA00022512"/>
    </source>
</evidence>
<dbReference type="Pfam" id="PF00149">
    <property type="entry name" value="Metallophos"/>
    <property type="match status" value="1"/>
</dbReference>
<dbReference type="InterPro" id="IPR006146">
    <property type="entry name" value="5'-Nucleotdase_CS"/>
</dbReference>
<dbReference type="GO" id="GO:0046872">
    <property type="term" value="F:metal ion binding"/>
    <property type="evidence" value="ECO:0007669"/>
    <property type="project" value="InterPro"/>
</dbReference>
<dbReference type="Proteomes" id="UP000235114">
    <property type="component" value="Unassembled WGS sequence"/>
</dbReference>
<name>A0A2N5GIM8_9BACI</name>
<dbReference type="PANTHER" id="PTHR11575">
    <property type="entry name" value="5'-NUCLEOTIDASE-RELATED"/>
    <property type="match status" value="1"/>
</dbReference>
<keyword evidence="4 6" id="KW-0732">Signal</keyword>
<keyword evidence="5" id="KW-0572">Peptidoglycan-anchor</keyword>
<dbReference type="Proteomes" id="UP000234951">
    <property type="component" value="Unassembled WGS sequence"/>
</dbReference>
<dbReference type="GO" id="GO:0008768">
    <property type="term" value="F:UDP-sugar diphosphatase activity"/>
    <property type="evidence" value="ECO:0007669"/>
    <property type="project" value="TreeGrafter"/>
</dbReference>
<keyword evidence="6" id="KW-0547">Nucleotide-binding</keyword>
<dbReference type="GO" id="GO:0030288">
    <property type="term" value="C:outer membrane-bounded periplasmic space"/>
    <property type="evidence" value="ECO:0007669"/>
    <property type="project" value="TreeGrafter"/>
</dbReference>
<keyword evidence="2" id="KW-0134">Cell wall</keyword>
<feature type="domain" description="5'-Nucleotidase C-terminal" evidence="8">
    <location>
        <begin position="353"/>
        <end position="500"/>
    </location>
</feature>
<dbReference type="PRINTS" id="PR01607">
    <property type="entry name" value="APYRASEFAMLY"/>
</dbReference>
<dbReference type="PANTHER" id="PTHR11575:SF24">
    <property type="entry name" value="5'-NUCLEOTIDASE"/>
    <property type="match status" value="1"/>
</dbReference>
<dbReference type="Gene3D" id="3.60.21.10">
    <property type="match status" value="1"/>
</dbReference>
<evidence type="ECO:0000256" key="3">
    <source>
        <dbReference type="ARBA" id="ARBA00022525"/>
    </source>
</evidence>
<keyword evidence="12" id="KW-1185">Reference proteome</keyword>
<dbReference type="PROSITE" id="PS00786">
    <property type="entry name" value="5_NUCLEOTIDASE_2"/>
    <property type="match status" value="1"/>
</dbReference>
<dbReference type="GO" id="GO:0009166">
    <property type="term" value="P:nucleotide catabolic process"/>
    <property type="evidence" value="ECO:0007669"/>
    <property type="project" value="InterPro"/>
</dbReference>
<dbReference type="InterPro" id="IPR036907">
    <property type="entry name" value="5'-Nucleotdase_C_sf"/>
</dbReference>
<dbReference type="InterPro" id="IPR029052">
    <property type="entry name" value="Metallo-depent_PP-like"/>
</dbReference>
<feature type="signal peptide" evidence="6">
    <location>
        <begin position="1"/>
        <end position="27"/>
    </location>
</feature>
<dbReference type="EMBL" id="PGVD01000067">
    <property type="protein sequence ID" value="PLR91160.1"/>
    <property type="molecule type" value="Genomic_DNA"/>
</dbReference>
<proteinExistence type="inferred from homology"/>
<dbReference type="Gene3D" id="3.90.780.10">
    <property type="entry name" value="5'-Nucleotidase, C-terminal domain"/>
    <property type="match status" value="1"/>
</dbReference>
<dbReference type="OrthoDB" id="9775118at2"/>
<dbReference type="SUPFAM" id="SSF55816">
    <property type="entry name" value="5'-nucleotidase (syn. UDP-sugar hydrolase), C-terminal domain"/>
    <property type="match status" value="1"/>
</dbReference>
<reference evidence="9 11" key="1">
    <citation type="submission" date="2017-11" db="EMBL/GenBank/DDBJ databases">
        <title>Comparitive Functional Genomics of Dry Heat Resistant strains isolated from the Viking Spacecraft.</title>
        <authorList>
            <person name="Seuylemezian A."/>
            <person name="Cooper K."/>
            <person name="Vaishampayan P."/>
        </authorList>
    </citation>
    <scope>NUCLEOTIDE SEQUENCE [LARGE SCALE GENOMIC DNA]</scope>
    <source>
        <strain evidence="9 11">M4.6</strain>
    </source>
</reference>
<evidence type="ECO:0000256" key="4">
    <source>
        <dbReference type="ARBA" id="ARBA00022729"/>
    </source>
</evidence>
<organism evidence="9 11">
    <name type="scientific">Bacillus canaveralius</name>
    <dbReference type="NCBI Taxonomy" id="1403243"/>
    <lineage>
        <taxon>Bacteria</taxon>
        <taxon>Bacillati</taxon>
        <taxon>Bacillota</taxon>
        <taxon>Bacilli</taxon>
        <taxon>Bacillales</taxon>
        <taxon>Bacillaceae</taxon>
        <taxon>Bacillus</taxon>
    </lineage>
</organism>
<dbReference type="Pfam" id="PF02872">
    <property type="entry name" value="5_nucleotid_C"/>
    <property type="match status" value="1"/>
</dbReference>
<evidence type="ECO:0000313" key="9">
    <source>
        <dbReference type="EMBL" id="PLR80872.1"/>
    </source>
</evidence>
<gene>
    <name evidence="9" type="ORF">CU635_16515</name>
    <name evidence="10" type="ORF">CVD25_19405</name>
</gene>
<dbReference type="FunFam" id="3.90.780.10:FF:000004">
    <property type="entry name" value="UDP-sugar hydrolase, putative"/>
    <property type="match status" value="1"/>
</dbReference>
<evidence type="ECO:0000256" key="5">
    <source>
        <dbReference type="ARBA" id="ARBA00023088"/>
    </source>
</evidence>
<evidence type="ECO:0000259" key="8">
    <source>
        <dbReference type="Pfam" id="PF02872"/>
    </source>
</evidence>
<dbReference type="AlphaFoldDB" id="A0A2N5GIM8"/>
<feature type="domain" description="Calcineurin-like phosphoesterase" evidence="7">
    <location>
        <begin position="46"/>
        <end position="279"/>
    </location>
</feature>
<reference evidence="10 12" key="2">
    <citation type="submission" date="2017-12" db="EMBL/GenBank/DDBJ databases">
        <title>Comparative Functional Genomics of Dry Heat Resistant strains isolated from the Viking Spacecraft.</title>
        <authorList>
            <person name="Seuylemezian A."/>
            <person name="Cooper K."/>
            <person name="Vaishampayan P."/>
        </authorList>
    </citation>
    <scope>NUCLEOTIDE SEQUENCE [LARGE SCALE GENOMIC DNA]</scope>
    <source>
        <strain evidence="10 12">ATCC 29669</strain>
    </source>
</reference>
<comment type="caution">
    <text evidence="9">The sequence shown here is derived from an EMBL/GenBank/DDBJ whole genome shotgun (WGS) entry which is preliminary data.</text>
</comment>
<keyword evidence="3" id="KW-0964">Secreted</keyword>
<dbReference type="GO" id="GO:0008253">
    <property type="term" value="F:5'-nucleotidase activity"/>
    <property type="evidence" value="ECO:0007669"/>
    <property type="project" value="TreeGrafter"/>
</dbReference>
<dbReference type="SUPFAM" id="SSF56300">
    <property type="entry name" value="Metallo-dependent phosphatases"/>
    <property type="match status" value="1"/>
</dbReference>
<dbReference type="GO" id="GO:0000166">
    <property type="term" value="F:nucleotide binding"/>
    <property type="evidence" value="ECO:0007669"/>
    <property type="project" value="UniProtKB-KW"/>
</dbReference>
<keyword evidence="6" id="KW-0378">Hydrolase</keyword>
<evidence type="ECO:0000256" key="6">
    <source>
        <dbReference type="RuleBase" id="RU362119"/>
    </source>
</evidence>
<dbReference type="FunFam" id="3.60.21.10:FF:000052">
    <property type="entry name" value="Endonuclease YhcR"/>
    <property type="match status" value="1"/>
</dbReference>
<evidence type="ECO:0000313" key="12">
    <source>
        <dbReference type="Proteomes" id="UP000235114"/>
    </source>
</evidence>
<comment type="similarity">
    <text evidence="6">Belongs to the 5'-nucleotidase family.</text>
</comment>
<evidence type="ECO:0000313" key="11">
    <source>
        <dbReference type="Proteomes" id="UP000234951"/>
    </source>
</evidence>
<feature type="chain" id="PRO_5043074927" evidence="6">
    <location>
        <begin position="28"/>
        <end position="558"/>
    </location>
</feature>
<evidence type="ECO:0000256" key="1">
    <source>
        <dbReference type="ARBA" id="ARBA00004168"/>
    </source>
</evidence>
<sequence>MKNTQQGYFVKRAAVLFVSLLATTFISQFSLSTSHSIEQNIEVQLLGINDFHGQIDTSKKVNNRPAGRADYLAAYLKERERTNPNTLLVHAGDAVGGSSPSSALLQDEPAIHMLNELGFDVGTVGNHEFDEGVQEMMRLIDGGKHPKTAKRYGEFQGANFPYAVANVVDKDTNKTILDPYVIKEVKGKKIGFIGVVYSDTPNILDSSKVKDVKFTDEVTAINKYSKELKDQGIEAIVVLAHNPGKSEIDGSKPTGEIVDFARQVDDEVDVIFGAHNHTYLNSIVDGKLLVQAYSAGTAFADVDLVIDAATGDIIEKKAEIIVTYQDAIEADRQMTEIVAAYQEDVSETIHEKIGETGVELTRGQNAAGESDFGTLIADSMRHTMNTDFAFIESAGIRADLDAGPITWGELFTALPFGNRLMSLTMTGSQVRDALNQQWSPKKRMLQISGLKYTWSNELPAGQKVVDIYLPTGEKINPDSEYSVAVNTFLAMGKDNFTAFTNGKNRVKGPVDLDALTGYVEAQPKPIIASAGSRVTKLNNEFVLAPKVDLYGAVVSNEP</sequence>
<accession>A0A2N5GIM8</accession>
<evidence type="ECO:0000313" key="10">
    <source>
        <dbReference type="EMBL" id="PLR91160.1"/>
    </source>
</evidence>
<evidence type="ECO:0000259" key="7">
    <source>
        <dbReference type="Pfam" id="PF00149"/>
    </source>
</evidence>